<dbReference type="InterPro" id="IPR032111">
    <property type="entry name" value="Clostridium_phage_holin"/>
</dbReference>
<evidence type="ECO:0000313" key="3">
    <source>
        <dbReference type="Proteomes" id="UP000245288"/>
    </source>
</evidence>
<proteinExistence type="predicted"/>
<name>A0A2V1JQE9_EUBRA</name>
<protein>
    <submittedName>
        <fullName evidence="2">Holin</fullName>
    </submittedName>
</protein>
<dbReference type="AlphaFoldDB" id="A0A2V1JQE9"/>
<dbReference type="Proteomes" id="UP000245288">
    <property type="component" value="Unassembled WGS sequence"/>
</dbReference>
<evidence type="ECO:0000313" key="2">
    <source>
        <dbReference type="EMBL" id="PWE87077.1"/>
    </source>
</evidence>
<dbReference type="EMBL" id="JRFU01000061">
    <property type="protein sequence ID" value="PWE87077.1"/>
    <property type="molecule type" value="Genomic_DNA"/>
</dbReference>
<dbReference type="Pfam" id="PF16079">
    <property type="entry name" value="Phage_holin_5_2"/>
    <property type="match status" value="1"/>
</dbReference>
<gene>
    <name evidence="2" type="ORF">LG34_05935</name>
</gene>
<accession>A0A2V1JQE9</accession>
<comment type="caution">
    <text evidence="2">The sequence shown here is derived from an EMBL/GenBank/DDBJ whole genome shotgun (WGS) entry which is preliminary data.</text>
</comment>
<keyword evidence="1" id="KW-1133">Transmembrane helix</keyword>
<feature type="transmembrane region" description="Helical" evidence="1">
    <location>
        <begin position="6"/>
        <end position="26"/>
    </location>
</feature>
<reference evidence="2 3" key="1">
    <citation type="submission" date="2014-09" db="EMBL/GenBank/DDBJ databases">
        <title>Butyrate-producing bacteria isolated from human gut.</title>
        <authorList>
            <person name="Zhang Q."/>
            <person name="Zhao L."/>
        </authorList>
    </citation>
    <scope>NUCLEOTIDE SEQUENCE [LARGE SCALE GENOMIC DNA]</scope>
    <source>
        <strain evidence="2 3">21</strain>
    </source>
</reference>
<dbReference type="RefSeq" id="WP_109215225.1">
    <property type="nucleotide sequence ID" value="NZ_JRFU01000061.1"/>
</dbReference>
<dbReference type="OrthoDB" id="1929673at2"/>
<keyword evidence="1" id="KW-0472">Membrane</keyword>
<sequence>MDFLTLFQDHFVIVVTLACLLVGYLIKKASFFKWVPNDDIPVILAVIGVVSNCIVGGLSFESVIYGAFMGVAATGLHQGFKAFVEGNKNNTEGNKNNTEGDI</sequence>
<keyword evidence="1" id="KW-0812">Transmembrane</keyword>
<keyword evidence="3" id="KW-1185">Reference proteome</keyword>
<evidence type="ECO:0000256" key="1">
    <source>
        <dbReference type="SAM" id="Phobius"/>
    </source>
</evidence>
<organism evidence="2 3">
    <name type="scientific">Eubacterium ramulus</name>
    <dbReference type="NCBI Taxonomy" id="39490"/>
    <lineage>
        <taxon>Bacteria</taxon>
        <taxon>Bacillati</taxon>
        <taxon>Bacillota</taxon>
        <taxon>Clostridia</taxon>
        <taxon>Eubacteriales</taxon>
        <taxon>Eubacteriaceae</taxon>
        <taxon>Eubacterium</taxon>
    </lineage>
</organism>